<evidence type="ECO:0000256" key="4">
    <source>
        <dbReference type="ARBA" id="ARBA00022691"/>
    </source>
</evidence>
<evidence type="ECO:0000259" key="6">
    <source>
        <dbReference type="Pfam" id="PF07669"/>
    </source>
</evidence>
<dbReference type="SUPFAM" id="SSF53335">
    <property type="entry name" value="S-adenosyl-L-methionine-dependent methyltransferases"/>
    <property type="match status" value="1"/>
</dbReference>
<evidence type="ECO:0000256" key="5">
    <source>
        <dbReference type="ARBA" id="ARBA00047942"/>
    </source>
</evidence>
<accession>A0A2K9HEQ3</accession>
<dbReference type="InterPro" id="IPR011639">
    <property type="entry name" value="MethylTrfase_TaqI-like_dom"/>
</dbReference>
<proteinExistence type="predicted"/>
<dbReference type="Pfam" id="PF07669">
    <property type="entry name" value="Eco57I"/>
    <property type="match status" value="1"/>
</dbReference>
<dbReference type="Proteomes" id="UP000198427">
    <property type="component" value="Unassembled WGS sequence"/>
</dbReference>
<dbReference type="GO" id="GO:0006304">
    <property type="term" value="P:DNA modification"/>
    <property type="evidence" value="ECO:0007669"/>
    <property type="project" value="InterPro"/>
</dbReference>
<dbReference type="PROSITE" id="PS00092">
    <property type="entry name" value="N6_MTASE"/>
    <property type="match status" value="1"/>
</dbReference>
<dbReference type="PRINTS" id="PR00507">
    <property type="entry name" value="N12N6MTFRASE"/>
</dbReference>
<comment type="caution">
    <text evidence="7">The sequence shown here is derived from an EMBL/GenBank/DDBJ whole genome shotgun (WGS) entry which is preliminary data.</text>
</comment>
<dbReference type="GO" id="GO:0009007">
    <property type="term" value="F:site-specific DNA-methyltransferase (adenine-specific) activity"/>
    <property type="evidence" value="ECO:0007669"/>
    <property type="project" value="UniProtKB-EC"/>
</dbReference>
<dbReference type="PANTHER" id="PTHR33841">
    <property type="entry name" value="DNA METHYLTRANSFERASE YEEA-RELATED"/>
    <property type="match status" value="1"/>
</dbReference>
<keyword evidence="3" id="KW-0808">Transferase</keyword>
<dbReference type="Gene3D" id="3.40.50.150">
    <property type="entry name" value="Vaccinia Virus protein VP39"/>
    <property type="match status" value="1"/>
</dbReference>
<evidence type="ECO:0000256" key="2">
    <source>
        <dbReference type="ARBA" id="ARBA00022603"/>
    </source>
</evidence>
<dbReference type="REBASE" id="228462">
    <property type="entry name" value="M.Pje333ORF8240P"/>
</dbReference>
<dbReference type="GeneID" id="94029385"/>
<dbReference type="InterPro" id="IPR029063">
    <property type="entry name" value="SAM-dependent_MTases_sf"/>
</dbReference>
<keyword evidence="8" id="KW-1185">Reference proteome</keyword>
<reference evidence="7 8" key="1">
    <citation type="submission" date="2017-06" db="EMBL/GenBank/DDBJ databases">
        <authorList>
            <person name="Varghese N."/>
            <person name="Submissions S."/>
        </authorList>
    </citation>
    <scope>NUCLEOTIDE SEQUENCE [LARGE SCALE GENOMIC DNA]</scope>
    <source>
        <strain evidence="7 8">DSM 26989</strain>
    </source>
</reference>
<feature type="domain" description="Type II methyltransferase M.TaqI-like" evidence="6">
    <location>
        <begin position="149"/>
        <end position="298"/>
    </location>
</feature>
<dbReference type="GO" id="GO:0003676">
    <property type="term" value="F:nucleic acid binding"/>
    <property type="evidence" value="ECO:0007669"/>
    <property type="project" value="InterPro"/>
</dbReference>
<evidence type="ECO:0000256" key="1">
    <source>
        <dbReference type="ARBA" id="ARBA00011900"/>
    </source>
</evidence>
<comment type="catalytic activity">
    <reaction evidence="5">
        <text>a 2'-deoxyadenosine in DNA + S-adenosyl-L-methionine = an N(6)-methyl-2'-deoxyadenosine in DNA + S-adenosyl-L-homocysteine + H(+)</text>
        <dbReference type="Rhea" id="RHEA:15197"/>
        <dbReference type="Rhea" id="RHEA-COMP:12418"/>
        <dbReference type="Rhea" id="RHEA-COMP:12419"/>
        <dbReference type="ChEBI" id="CHEBI:15378"/>
        <dbReference type="ChEBI" id="CHEBI:57856"/>
        <dbReference type="ChEBI" id="CHEBI:59789"/>
        <dbReference type="ChEBI" id="CHEBI:90615"/>
        <dbReference type="ChEBI" id="CHEBI:90616"/>
        <dbReference type="EC" id="2.1.1.72"/>
    </reaction>
</comment>
<dbReference type="EMBL" id="FZNZ01000043">
    <property type="protein sequence ID" value="SNS11196.1"/>
    <property type="molecule type" value="Genomic_DNA"/>
</dbReference>
<sequence>MNNNIFRYLKKKKLTDPFLVNSLFVSAYVQERKWSILYCSTIKRLLCCEHRDVADFIHILKENGFKFCLEDLMALFEYVISPSDRIVTGAVYTPSGVRKRIIKDCLKQCSGLANIRAADISCGCGGFLIDIALFIHKTTKKSFARIFAENIYGIDIQPYSVERTKILLSLLALENNEDDDFEFNILKADTLDFHSKQWNQQYSQFDVIVGNPPYICSRNLSDETREKILRYEVCQSGHPDLYIPFFQIAFEMLKKHGVLGYITMNSFLRSVNGRAVRRYFSENSMNIKIIDFRGFQIFKSKSTYTCLFYLKNGIKRRYVQYMINEKGNLFQKPQFDKVAYDDLDDMKGWSLNDYNNMLPLEQIGTPIGKYCELRHGIATLNNSVYIFKPIETYADRYVMMKEGRLYEIEAEICRDVVNPNKLNSEVSFDDIIEKVIYPYQLEADGHVKVINEEIIKTRTPLAYAYLIKNRALLATRDKGKTNKYPAWYAFGRTQSLKMPRYKLFFPKFANKPIHCVLKDDENMLLYNGIAFVSDNERQLQIVKCIMESNIFWTYIKKNSKPYASGYYSLSGVYIKNFGVPNFTSMESNRLIAMKDKDEIENMLLKHYNM</sequence>
<keyword evidence="2 7" id="KW-0489">Methyltransferase</keyword>
<dbReference type="InterPro" id="IPR002052">
    <property type="entry name" value="DNA_methylase_N6_adenine_CS"/>
</dbReference>
<evidence type="ECO:0000313" key="7">
    <source>
        <dbReference type="EMBL" id="SNS11196.1"/>
    </source>
</evidence>
<dbReference type="InterPro" id="IPR050953">
    <property type="entry name" value="N4_N6_ade-DNA_methylase"/>
</dbReference>
<dbReference type="EC" id="2.1.1.72" evidence="1"/>
<dbReference type="AlphaFoldDB" id="A0A2K9HEQ3"/>
<evidence type="ECO:0000313" key="8">
    <source>
        <dbReference type="Proteomes" id="UP000198427"/>
    </source>
</evidence>
<gene>
    <name evidence="7" type="ORF">SAMN06265364_1439</name>
</gene>
<name>A0A2K9HEQ3_9BACT</name>
<organism evidence="7 8">
    <name type="scientific">Prevotella jejuni</name>
    <dbReference type="NCBI Taxonomy" id="1177574"/>
    <lineage>
        <taxon>Bacteria</taxon>
        <taxon>Pseudomonadati</taxon>
        <taxon>Bacteroidota</taxon>
        <taxon>Bacteroidia</taxon>
        <taxon>Bacteroidales</taxon>
        <taxon>Prevotellaceae</taxon>
        <taxon>Prevotella</taxon>
    </lineage>
</organism>
<dbReference type="OrthoDB" id="9814572at2"/>
<dbReference type="RefSeq" id="WP_089367148.1">
    <property type="nucleotide sequence ID" value="NZ_CP023863.1"/>
</dbReference>
<dbReference type="PANTHER" id="PTHR33841:SF1">
    <property type="entry name" value="DNA METHYLTRANSFERASE A"/>
    <property type="match status" value="1"/>
</dbReference>
<protein>
    <recommendedName>
        <fullName evidence="1">site-specific DNA-methyltransferase (adenine-specific)</fullName>
        <ecNumber evidence="1">2.1.1.72</ecNumber>
    </recommendedName>
</protein>
<evidence type="ECO:0000256" key="3">
    <source>
        <dbReference type="ARBA" id="ARBA00022679"/>
    </source>
</evidence>
<dbReference type="CDD" id="cd02440">
    <property type="entry name" value="AdoMet_MTases"/>
    <property type="match status" value="1"/>
</dbReference>
<dbReference type="KEGG" id="pje:CRM71_08240"/>
<keyword evidence="4" id="KW-0949">S-adenosyl-L-methionine</keyword>
<dbReference type="GO" id="GO:0032259">
    <property type="term" value="P:methylation"/>
    <property type="evidence" value="ECO:0007669"/>
    <property type="project" value="UniProtKB-KW"/>
</dbReference>